<reference evidence="2" key="1">
    <citation type="journal article" date="2016" name="Proc. Natl. Acad. Sci. U.S.A.">
        <title>Chromosome-level assembly of Arabidopsis thaliana Ler reveals the extent of translocation and inversion polymorphisms.</title>
        <authorList>
            <person name="Zapata L."/>
            <person name="Ding J."/>
            <person name="Willing E.M."/>
            <person name="Hartwig B."/>
            <person name="Bezdan D."/>
            <person name="Jiao W.B."/>
            <person name="Patel V."/>
            <person name="Velikkakam James G."/>
            <person name="Koornneef M."/>
            <person name="Ossowski S."/>
            <person name="Schneeberger K."/>
        </authorList>
    </citation>
    <scope>NUCLEOTIDE SEQUENCE [LARGE SCALE GENOMIC DNA]</scope>
    <source>
        <strain evidence="2">cv. Landsberg erecta</strain>
    </source>
</reference>
<name>A0A178VY36_ARATH</name>
<organism evidence="1 2">
    <name type="scientific">Arabidopsis thaliana</name>
    <name type="common">Mouse-ear cress</name>
    <dbReference type="NCBI Taxonomy" id="3702"/>
    <lineage>
        <taxon>Eukaryota</taxon>
        <taxon>Viridiplantae</taxon>
        <taxon>Streptophyta</taxon>
        <taxon>Embryophyta</taxon>
        <taxon>Tracheophyta</taxon>
        <taxon>Spermatophyta</taxon>
        <taxon>Magnoliopsida</taxon>
        <taxon>eudicotyledons</taxon>
        <taxon>Gunneridae</taxon>
        <taxon>Pentapetalae</taxon>
        <taxon>rosids</taxon>
        <taxon>malvids</taxon>
        <taxon>Brassicales</taxon>
        <taxon>Brassicaceae</taxon>
        <taxon>Camelineae</taxon>
        <taxon>Arabidopsis</taxon>
    </lineage>
</organism>
<dbReference type="AlphaFoldDB" id="A0A178VY36"/>
<proteinExistence type="predicted"/>
<sequence>MLENVLVNLLGSVLYHEKPCRLGACSRQNIRQSADPSPLPLPSLSSFKSGHTLKWAFCWV</sequence>
<accession>A0A178VY36</accession>
<dbReference type="Proteomes" id="UP000078284">
    <property type="component" value="Chromosome 2"/>
</dbReference>
<gene>
    <name evidence="1" type="ordered locus">AXX17_At2g26880</name>
</gene>
<dbReference type="EMBL" id="LUHQ01000002">
    <property type="protein sequence ID" value="OAP10361.1"/>
    <property type="molecule type" value="Genomic_DNA"/>
</dbReference>
<comment type="caution">
    <text evidence="1">The sequence shown here is derived from an EMBL/GenBank/DDBJ whole genome shotgun (WGS) entry which is preliminary data.</text>
</comment>
<evidence type="ECO:0000313" key="2">
    <source>
        <dbReference type="Proteomes" id="UP000078284"/>
    </source>
</evidence>
<evidence type="ECO:0000313" key="1">
    <source>
        <dbReference type="EMBL" id="OAP10361.1"/>
    </source>
</evidence>
<protein>
    <submittedName>
        <fullName evidence="1">Uncharacterized protein</fullName>
    </submittedName>
</protein>